<dbReference type="PANTHER" id="PTHR11709">
    <property type="entry name" value="MULTI-COPPER OXIDASE"/>
    <property type="match status" value="1"/>
</dbReference>
<keyword evidence="1" id="KW-0479">Metal-binding</keyword>
<feature type="region of interest" description="Disordered" evidence="4">
    <location>
        <begin position="349"/>
        <end position="400"/>
    </location>
</feature>
<feature type="domain" description="Plastocyanin-like" evidence="6">
    <location>
        <begin position="228"/>
        <end position="325"/>
    </location>
</feature>
<gene>
    <name evidence="9" type="ORF">AVDCRST_MAG19-1926</name>
</gene>
<feature type="domain" description="Plastocyanin-like" evidence="7">
    <location>
        <begin position="65"/>
        <end position="177"/>
    </location>
</feature>
<dbReference type="InterPro" id="IPR033138">
    <property type="entry name" value="Cu_oxidase_CS"/>
</dbReference>
<feature type="transmembrane region" description="Helical" evidence="5">
    <location>
        <begin position="21"/>
        <end position="40"/>
    </location>
</feature>
<keyword evidence="5" id="KW-1133">Transmembrane helix</keyword>
<evidence type="ECO:0000259" key="8">
    <source>
        <dbReference type="Pfam" id="PF13473"/>
    </source>
</evidence>
<dbReference type="Pfam" id="PF07731">
    <property type="entry name" value="Cu-oxidase_2"/>
    <property type="match status" value="1"/>
</dbReference>
<organism evidence="9">
    <name type="scientific">uncultured Thermomicrobiales bacterium</name>
    <dbReference type="NCBI Taxonomy" id="1645740"/>
    <lineage>
        <taxon>Bacteria</taxon>
        <taxon>Pseudomonadati</taxon>
        <taxon>Thermomicrobiota</taxon>
        <taxon>Thermomicrobia</taxon>
        <taxon>Thermomicrobiales</taxon>
        <taxon>environmental samples</taxon>
    </lineage>
</organism>
<feature type="domain" description="EfeO-type cupredoxin-like" evidence="8">
    <location>
        <begin position="395"/>
        <end position="481"/>
    </location>
</feature>
<feature type="compositionally biased region" description="Pro residues" evidence="4">
    <location>
        <begin position="375"/>
        <end position="394"/>
    </location>
</feature>
<dbReference type="GO" id="GO:0016491">
    <property type="term" value="F:oxidoreductase activity"/>
    <property type="evidence" value="ECO:0007669"/>
    <property type="project" value="UniProtKB-KW"/>
</dbReference>
<dbReference type="CDD" id="cd04202">
    <property type="entry name" value="CuRO_D2_2dMcoN_like"/>
    <property type="match status" value="1"/>
</dbReference>
<dbReference type="InterPro" id="IPR028096">
    <property type="entry name" value="EfeO_Cupredoxin"/>
</dbReference>
<sequence>MHQFDTLKPLGGGNPRRRARAVPLALLLGLVVLVAGMAAGRRIGLTRAEAPPAETREFALITEEIDWTIMPGVAVRAWAYNGQVPGPEIRVREGDRVRITLHNRLPVGTSIHWHGMDVPPAMDGPVGLNQAAVGPGDDFVYEFTADNVGSRWYHAHADPKVQIALGLYGPLVVDPREPETAYDREYTYMTNEWDLELTPDVALGTAPIGPRDAHLRGGELGTDLFLLNGRAHESIPPIELAEGERVLIRLMNAGNLPHAIHSHGHSFTIVATDGNPVPEAARLVKDTVLIGPGERYDLELTGDNPGVWMFHCHMEHHADNGMMTLIEYDGAVPTGPVAPYWTAGGKADAMDHGGGHHGPAAPPALADPIATPEPATAPEPTATPAPTPTEPAPPSAGTEETVVTLVDDRFSPAVVEIPAGTVVTFVNRGANWHSVAALDGSWESGRIEPGGAYSVRLDTPGEVRYICQHHVLRGMTGRVTVQ</sequence>
<evidence type="ECO:0000256" key="4">
    <source>
        <dbReference type="SAM" id="MobiDB-lite"/>
    </source>
</evidence>
<proteinExistence type="predicted"/>
<dbReference type="PROSITE" id="PS00079">
    <property type="entry name" value="MULTICOPPER_OXIDASE1"/>
    <property type="match status" value="1"/>
</dbReference>
<dbReference type="InterPro" id="IPR008972">
    <property type="entry name" value="Cupredoxin"/>
</dbReference>
<dbReference type="InterPro" id="IPR045087">
    <property type="entry name" value="Cu-oxidase_fam"/>
</dbReference>
<dbReference type="SUPFAM" id="SSF49503">
    <property type="entry name" value="Cupredoxins"/>
    <property type="match status" value="3"/>
</dbReference>
<dbReference type="AlphaFoldDB" id="A0A6J4UWD7"/>
<name>A0A6J4UWD7_9BACT</name>
<dbReference type="Pfam" id="PF07732">
    <property type="entry name" value="Cu-oxidase_3"/>
    <property type="match status" value="1"/>
</dbReference>
<dbReference type="Pfam" id="PF13473">
    <property type="entry name" value="Cupredoxin_1"/>
    <property type="match status" value="1"/>
</dbReference>
<evidence type="ECO:0000256" key="1">
    <source>
        <dbReference type="ARBA" id="ARBA00022723"/>
    </source>
</evidence>
<keyword evidence="5" id="KW-0472">Membrane</keyword>
<dbReference type="PROSITE" id="PS00080">
    <property type="entry name" value="MULTICOPPER_OXIDASE2"/>
    <property type="match status" value="1"/>
</dbReference>
<dbReference type="CDD" id="cd13860">
    <property type="entry name" value="CuRO_1_2dMco_1"/>
    <property type="match status" value="1"/>
</dbReference>
<dbReference type="GO" id="GO:0005507">
    <property type="term" value="F:copper ion binding"/>
    <property type="evidence" value="ECO:0007669"/>
    <property type="project" value="InterPro"/>
</dbReference>
<evidence type="ECO:0000259" key="7">
    <source>
        <dbReference type="Pfam" id="PF07732"/>
    </source>
</evidence>
<accession>A0A6J4UWD7</accession>
<dbReference type="Gene3D" id="2.60.40.420">
    <property type="entry name" value="Cupredoxins - blue copper proteins"/>
    <property type="match status" value="2"/>
</dbReference>
<protein>
    <submittedName>
        <fullName evidence="9">Multicopper oxidase</fullName>
    </submittedName>
</protein>
<keyword evidence="3" id="KW-0186">Copper</keyword>
<evidence type="ECO:0000256" key="2">
    <source>
        <dbReference type="ARBA" id="ARBA00023002"/>
    </source>
</evidence>
<dbReference type="InterPro" id="IPR002355">
    <property type="entry name" value="Cu_oxidase_Cu_BS"/>
</dbReference>
<reference evidence="9" key="1">
    <citation type="submission" date="2020-02" db="EMBL/GenBank/DDBJ databases">
        <authorList>
            <person name="Meier V. D."/>
        </authorList>
    </citation>
    <scope>NUCLEOTIDE SEQUENCE</scope>
    <source>
        <strain evidence="9">AVDCRST_MAG19</strain>
    </source>
</reference>
<evidence type="ECO:0000256" key="5">
    <source>
        <dbReference type="SAM" id="Phobius"/>
    </source>
</evidence>
<dbReference type="InterPro" id="IPR011707">
    <property type="entry name" value="Cu-oxidase-like_N"/>
</dbReference>
<dbReference type="PANTHER" id="PTHR11709:SF394">
    <property type="entry name" value="FI03373P-RELATED"/>
    <property type="match status" value="1"/>
</dbReference>
<dbReference type="EMBL" id="CADCWL010000084">
    <property type="protein sequence ID" value="CAA9562449.1"/>
    <property type="molecule type" value="Genomic_DNA"/>
</dbReference>
<evidence type="ECO:0000259" key="6">
    <source>
        <dbReference type="Pfam" id="PF07731"/>
    </source>
</evidence>
<evidence type="ECO:0000313" key="9">
    <source>
        <dbReference type="EMBL" id="CAA9562449.1"/>
    </source>
</evidence>
<dbReference type="InterPro" id="IPR011706">
    <property type="entry name" value="Cu-oxidase_C"/>
</dbReference>
<keyword evidence="5" id="KW-0812">Transmembrane</keyword>
<keyword evidence="2" id="KW-0560">Oxidoreductase</keyword>
<feature type="compositionally biased region" description="Low complexity" evidence="4">
    <location>
        <begin position="363"/>
        <end position="374"/>
    </location>
</feature>
<evidence type="ECO:0000256" key="3">
    <source>
        <dbReference type="ARBA" id="ARBA00023008"/>
    </source>
</evidence>